<dbReference type="InterPro" id="IPR016040">
    <property type="entry name" value="NAD(P)-bd_dom"/>
</dbReference>
<protein>
    <recommendedName>
        <fullName evidence="1">NAD(P)-binding domain-containing protein</fullName>
    </recommendedName>
</protein>
<gene>
    <name evidence="2" type="ORF">FC18_GL001825</name>
</gene>
<dbReference type="Pfam" id="PF13460">
    <property type="entry name" value="NAD_binding_10"/>
    <property type="match status" value="1"/>
</dbReference>
<dbReference type="EMBL" id="AYYO01000039">
    <property type="protein sequence ID" value="KRM54959.1"/>
    <property type="molecule type" value="Genomic_DNA"/>
</dbReference>
<organism evidence="2 3">
    <name type="scientific">Lacticaseibacillus sharpeae JCM 1186 = DSM 20505</name>
    <dbReference type="NCBI Taxonomy" id="1291052"/>
    <lineage>
        <taxon>Bacteria</taxon>
        <taxon>Bacillati</taxon>
        <taxon>Bacillota</taxon>
        <taxon>Bacilli</taxon>
        <taxon>Lactobacillales</taxon>
        <taxon>Lactobacillaceae</taxon>
        <taxon>Lacticaseibacillus</taxon>
    </lineage>
</organism>
<sequence length="259" mass="27583">MVPTANIIALARNTEKAQSLVPAGVTVRPGDYDDPEQLKASLAGVDRLLFISSQPGGKISRLQQHKNVVDAAKSNNVSYIAYTSFPKADQSTTPLAADHAATEAYIKKSGISYSFLRDNWYLENEAGSLAQATSGKPFVYSAGDGKAGWALEKEYAEAAAKVLASESTKPIYEFGGQTRTYNELADAIDAQFDVVKVDDSAYAKGLEASGIDEGTAALVTSFQTLIRDGQLDVTSSDLEDVLGHELIPIADAIQEVVKG</sequence>
<dbReference type="Gene3D" id="3.90.25.10">
    <property type="entry name" value="UDP-galactose 4-epimerase, domain 1"/>
    <property type="match status" value="1"/>
</dbReference>
<keyword evidence="3" id="KW-1185">Reference proteome</keyword>
<dbReference type="Proteomes" id="UP000051679">
    <property type="component" value="Unassembled WGS sequence"/>
</dbReference>
<dbReference type="InterPro" id="IPR036291">
    <property type="entry name" value="NAD(P)-bd_dom_sf"/>
</dbReference>
<dbReference type="STRING" id="1291052.FC18_GL001825"/>
<dbReference type="PATRIC" id="fig|1291052.5.peg.1884"/>
<dbReference type="Gene3D" id="3.40.50.720">
    <property type="entry name" value="NAD(P)-binding Rossmann-like Domain"/>
    <property type="match status" value="1"/>
</dbReference>
<accession>A0A0R1ZKB8</accession>
<reference evidence="2 3" key="1">
    <citation type="journal article" date="2015" name="Genome Announc.">
        <title>Expanding the biotechnology potential of lactobacilli through comparative genomics of 213 strains and associated genera.</title>
        <authorList>
            <person name="Sun Z."/>
            <person name="Harris H.M."/>
            <person name="McCann A."/>
            <person name="Guo C."/>
            <person name="Argimon S."/>
            <person name="Zhang W."/>
            <person name="Yang X."/>
            <person name="Jeffery I.B."/>
            <person name="Cooney J.C."/>
            <person name="Kagawa T.F."/>
            <person name="Liu W."/>
            <person name="Song Y."/>
            <person name="Salvetti E."/>
            <person name="Wrobel A."/>
            <person name="Rasinkangas P."/>
            <person name="Parkhill J."/>
            <person name="Rea M.C."/>
            <person name="O'Sullivan O."/>
            <person name="Ritari J."/>
            <person name="Douillard F.P."/>
            <person name="Paul Ross R."/>
            <person name="Yang R."/>
            <person name="Briner A.E."/>
            <person name="Felis G.E."/>
            <person name="de Vos W.M."/>
            <person name="Barrangou R."/>
            <person name="Klaenhammer T.R."/>
            <person name="Caufield P.W."/>
            <person name="Cui Y."/>
            <person name="Zhang H."/>
            <person name="O'Toole P.W."/>
        </authorList>
    </citation>
    <scope>NUCLEOTIDE SEQUENCE [LARGE SCALE GENOMIC DNA]</scope>
    <source>
        <strain evidence="2 3">DSM 20505</strain>
    </source>
</reference>
<evidence type="ECO:0000313" key="3">
    <source>
        <dbReference type="Proteomes" id="UP000051679"/>
    </source>
</evidence>
<dbReference type="PANTHER" id="PTHR47129">
    <property type="entry name" value="QUINONE OXIDOREDUCTASE 2"/>
    <property type="match status" value="1"/>
</dbReference>
<evidence type="ECO:0000259" key="1">
    <source>
        <dbReference type="Pfam" id="PF13460"/>
    </source>
</evidence>
<dbReference type="PANTHER" id="PTHR47129:SF1">
    <property type="entry name" value="NMRA-LIKE DOMAIN-CONTAINING PROTEIN"/>
    <property type="match status" value="1"/>
</dbReference>
<proteinExistence type="predicted"/>
<dbReference type="SUPFAM" id="SSF51735">
    <property type="entry name" value="NAD(P)-binding Rossmann-fold domains"/>
    <property type="match status" value="1"/>
</dbReference>
<comment type="caution">
    <text evidence="2">The sequence shown here is derived from an EMBL/GenBank/DDBJ whole genome shotgun (WGS) entry which is preliminary data.</text>
</comment>
<name>A0A0R1ZKB8_9LACO</name>
<evidence type="ECO:0000313" key="2">
    <source>
        <dbReference type="EMBL" id="KRM54959.1"/>
    </source>
</evidence>
<dbReference type="AlphaFoldDB" id="A0A0R1ZKB8"/>
<dbReference type="InterPro" id="IPR052718">
    <property type="entry name" value="NmrA-type_oxidoreductase"/>
</dbReference>
<feature type="domain" description="NAD(P)-binding" evidence="1">
    <location>
        <begin position="6"/>
        <end position="139"/>
    </location>
</feature>